<evidence type="ECO:0000256" key="5">
    <source>
        <dbReference type="ARBA" id="ARBA00023157"/>
    </source>
</evidence>
<keyword evidence="4" id="KW-0960">Knottin</keyword>
<keyword evidence="3" id="KW-0732">Signal</keyword>
<name>A0A5K3FXI2_MESCO</name>
<proteinExistence type="predicted"/>
<dbReference type="GO" id="GO:0005576">
    <property type="term" value="C:extracellular region"/>
    <property type="evidence" value="ECO:0007669"/>
    <property type="project" value="UniProtKB-SubCell"/>
</dbReference>
<organism evidence="7">
    <name type="scientific">Mesocestoides corti</name>
    <name type="common">Flatworm</name>
    <dbReference type="NCBI Taxonomy" id="53468"/>
    <lineage>
        <taxon>Eukaryota</taxon>
        <taxon>Metazoa</taxon>
        <taxon>Spiralia</taxon>
        <taxon>Lophotrochozoa</taxon>
        <taxon>Platyhelminthes</taxon>
        <taxon>Cestoda</taxon>
        <taxon>Eucestoda</taxon>
        <taxon>Cyclophyllidea</taxon>
        <taxon>Mesocestoididae</taxon>
        <taxon>Mesocestoides</taxon>
    </lineage>
</organism>
<evidence type="ECO:0000313" key="7">
    <source>
        <dbReference type="WBParaSite" id="MCU_012877-RA"/>
    </source>
</evidence>
<keyword evidence="5" id="KW-1015">Disulfide bond</keyword>
<feature type="domain" description="UPF0506" evidence="6">
    <location>
        <begin position="53"/>
        <end position="108"/>
    </location>
</feature>
<dbReference type="Pfam" id="PF11703">
    <property type="entry name" value="UPF0506"/>
    <property type="match status" value="1"/>
</dbReference>
<sequence>MVKSQFRVEIRGEKSDKRTAAVQCLTSHLSSSAYFSIHCVFFSLSCKISAEKCKGFGEKCDFTVFNPCCDNLHCVLEGFADGTCQKCLPNAHLCWHDSSCCSGSCAWYRLCR</sequence>
<evidence type="ECO:0000256" key="1">
    <source>
        <dbReference type="ARBA" id="ARBA00004613"/>
    </source>
</evidence>
<dbReference type="InterPro" id="IPR021712">
    <property type="entry name" value="UPF0506"/>
</dbReference>
<reference evidence="7" key="1">
    <citation type="submission" date="2019-11" db="UniProtKB">
        <authorList>
            <consortium name="WormBaseParasite"/>
        </authorList>
    </citation>
    <scope>IDENTIFICATION</scope>
</reference>
<keyword evidence="2" id="KW-0964">Secreted</keyword>
<evidence type="ECO:0000256" key="4">
    <source>
        <dbReference type="ARBA" id="ARBA00022854"/>
    </source>
</evidence>
<protein>
    <submittedName>
        <fullName evidence="7">UPF0506 domain-containing protein</fullName>
    </submittedName>
</protein>
<accession>A0A5K3FXI2</accession>
<evidence type="ECO:0000256" key="2">
    <source>
        <dbReference type="ARBA" id="ARBA00022525"/>
    </source>
</evidence>
<dbReference type="AlphaFoldDB" id="A0A5K3FXI2"/>
<evidence type="ECO:0000259" key="6">
    <source>
        <dbReference type="Pfam" id="PF11703"/>
    </source>
</evidence>
<evidence type="ECO:0000256" key="3">
    <source>
        <dbReference type="ARBA" id="ARBA00022729"/>
    </source>
</evidence>
<comment type="subcellular location">
    <subcellularLocation>
        <location evidence="1">Secreted</location>
    </subcellularLocation>
</comment>
<dbReference type="WBParaSite" id="MCU_012877-RA">
    <property type="protein sequence ID" value="MCU_012877-RA"/>
    <property type="gene ID" value="MCU_012877"/>
</dbReference>